<name>A0AAN8G916_TRICO</name>
<sequence length="111" mass="12888">MKRNPCENYGATFAFILRTEKTITILKWWVLCALEKDCMAPPGSQLYCKFGRERYTQYGDCHRYDQSVINLLLENMYGCNPDNYVSRYGEEGVNIERNPASSFTAKDFVCD</sequence>
<protein>
    <submittedName>
        <fullName evidence="1">Uncharacterized protein</fullName>
    </submittedName>
</protein>
<proteinExistence type="predicted"/>
<accession>A0AAN8G916</accession>
<evidence type="ECO:0000313" key="2">
    <source>
        <dbReference type="Proteomes" id="UP001331761"/>
    </source>
</evidence>
<dbReference type="PANTHER" id="PTHR31389">
    <property type="entry name" value="LD39211P"/>
    <property type="match status" value="1"/>
</dbReference>
<evidence type="ECO:0000313" key="1">
    <source>
        <dbReference type="EMBL" id="KAK5983788.1"/>
    </source>
</evidence>
<dbReference type="Proteomes" id="UP001331761">
    <property type="component" value="Unassembled WGS sequence"/>
</dbReference>
<gene>
    <name evidence="1" type="ORF">GCK32_010964</name>
</gene>
<reference evidence="1 2" key="1">
    <citation type="submission" date="2019-10" db="EMBL/GenBank/DDBJ databases">
        <title>Assembly and Annotation for the nematode Trichostrongylus colubriformis.</title>
        <authorList>
            <person name="Martin J."/>
        </authorList>
    </citation>
    <scope>NUCLEOTIDE SEQUENCE [LARGE SCALE GENOMIC DNA]</scope>
    <source>
        <strain evidence="1">G859</strain>
        <tissue evidence="1">Whole worm</tissue>
    </source>
</reference>
<dbReference type="AlphaFoldDB" id="A0AAN8G916"/>
<organism evidence="1 2">
    <name type="scientific">Trichostrongylus colubriformis</name>
    <name type="common">Black scour worm</name>
    <dbReference type="NCBI Taxonomy" id="6319"/>
    <lineage>
        <taxon>Eukaryota</taxon>
        <taxon>Metazoa</taxon>
        <taxon>Ecdysozoa</taxon>
        <taxon>Nematoda</taxon>
        <taxon>Chromadorea</taxon>
        <taxon>Rhabditida</taxon>
        <taxon>Rhabditina</taxon>
        <taxon>Rhabditomorpha</taxon>
        <taxon>Strongyloidea</taxon>
        <taxon>Trichostrongylidae</taxon>
        <taxon>Trichostrongylus</taxon>
    </lineage>
</organism>
<comment type="caution">
    <text evidence="1">The sequence shown here is derived from an EMBL/GenBank/DDBJ whole genome shotgun (WGS) entry which is preliminary data.</text>
</comment>
<keyword evidence="2" id="KW-1185">Reference proteome</keyword>
<dbReference type="PANTHER" id="PTHR31389:SF4">
    <property type="entry name" value="LD39211P"/>
    <property type="match status" value="1"/>
</dbReference>
<dbReference type="EMBL" id="WIXE01003600">
    <property type="protein sequence ID" value="KAK5983788.1"/>
    <property type="molecule type" value="Genomic_DNA"/>
</dbReference>